<dbReference type="GO" id="GO:0007019">
    <property type="term" value="P:microtubule depolymerization"/>
    <property type="evidence" value="ECO:0007669"/>
    <property type="project" value="TreeGrafter"/>
</dbReference>
<evidence type="ECO:0000313" key="3">
    <source>
        <dbReference type="WBParaSite" id="HPBE_0000555401-mRNA-1"/>
    </source>
</evidence>
<reference evidence="3" key="2">
    <citation type="submission" date="2019-09" db="UniProtKB">
        <authorList>
            <consortium name="WormBaseParasite"/>
        </authorList>
    </citation>
    <scope>IDENTIFICATION</scope>
</reference>
<dbReference type="SUPFAM" id="SSF50978">
    <property type="entry name" value="WD40 repeat-like"/>
    <property type="match status" value="1"/>
</dbReference>
<name>A0A183FG25_HELPZ</name>
<dbReference type="GO" id="GO:0008352">
    <property type="term" value="C:katanin complex"/>
    <property type="evidence" value="ECO:0007669"/>
    <property type="project" value="TreeGrafter"/>
</dbReference>
<dbReference type="SMART" id="SM00320">
    <property type="entry name" value="WD40"/>
    <property type="match status" value="3"/>
</dbReference>
<organism evidence="2 3">
    <name type="scientific">Heligmosomoides polygyrus</name>
    <name type="common">Parasitic roundworm</name>
    <dbReference type="NCBI Taxonomy" id="6339"/>
    <lineage>
        <taxon>Eukaryota</taxon>
        <taxon>Metazoa</taxon>
        <taxon>Ecdysozoa</taxon>
        <taxon>Nematoda</taxon>
        <taxon>Chromadorea</taxon>
        <taxon>Rhabditida</taxon>
        <taxon>Rhabditina</taxon>
        <taxon>Rhabditomorpha</taxon>
        <taxon>Strongyloidea</taxon>
        <taxon>Heligmosomidae</taxon>
        <taxon>Heligmosomoides</taxon>
    </lineage>
</organism>
<dbReference type="OrthoDB" id="10251605at2759"/>
<dbReference type="PANTHER" id="PTHR19845:SF0">
    <property type="entry name" value="KATANIN P80 WD40 REPEAT-CONTAINING SUBUNIT B1"/>
    <property type="match status" value="1"/>
</dbReference>
<evidence type="ECO:0000313" key="2">
    <source>
        <dbReference type="Proteomes" id="UP000050761"/>
    </source>
</evidence>
<accession>A0A183FG25</accession>
<dbReference type="WBParaSite" id="HPBE_0000555401-mRNA-1">
    <property type="protein sequence ID" value="HPBE_0000555401-mRNA-1"/>
    <property type="gene ID" value="HPBE_0000555401"/>
</dbReference>
<protein>
    <submittedName>
        <fullName evidence="3">WD_REPEATS_REGION domain-containing protein</fullName>
    </submittedName>
</protein>
<reference evidence="1 2" key="1">
    <citation type="submission" date="2018-11" db="EMBL/GenBank/DDBJ databases">
        <authorList>
            <consortium name="Pathogen Informatics"/>
        </authorList>
    </citation>
    <scope>NUCLEOTIDE SEQUENCE [LARGE SCALE GENOMIC DNA]</scope>
</reference>
<dbReference type="InterPro" id="IPR015943">
    <property type="entry name" value="WD40/YVTN_repeat-like_dom_sf"/>
</dbReference>
<accession>A0A3P7WUQ0</accession>
<proteinExistence type="predicted"/>
<dbReference type="AlphaFoldDB" id="A0A183FG25"/>
<sequence>MEEIVAPSNVFPPPTHAALSVRSRCVFIANPLAAHSLQSIDAEAPRVPFTGHVDCLRLSADERNIAVASNDLIKLIDLTKGREIRNLSGHSLAVKALTPRRSSVYSWLSPDDTVLAVGTDSNLQLYDIRKRCSLKQFPSSTYGATYHPSQRLVATFGADRVVRFWCLDELVPVAMSDAFSAPIRCAQFACPSPDMEPVLVACTDHYMKTLTCEPCESLAINQIGDLRKVRRDSLDGRMWRSGSRSAFLWIHFQANP</sequence>
<gene>
    <name evidence="1" type="ORF">HPBE_LOCUS5555</name>
</gene>
<dbReference type="EMBL" id="UZAH01025496">
    <property type="protein sequence ID" value="VDO65021.1"/>
    <property type="molecule type" value="Genomic_DNA"/>
</dbReference>
<evidence type="ECO:0000313" key="1">
    <source>
        <dbReference type="EMBL" id="VDO65021.1"/>
    </source>
</evidence>
<dbReference type="InterPro" id="IPR036322">
    <property type="entry name" value="WD40_repeat_dom_sf"/>
</dbReference>
<keyword evidence="2" id="KW-1185">Reference proteome</keyword>
<dbReference type="Pfam" id="PF00400">
    <property type="entry name" value="WD40"/>
    <property type="match status" value="1"/>
</dbReference>
<dbReference type="Gene3D" id="2.130.10.10">
    <property type="entry name" value="YVTN repeat-like/Quinoprotein amine dehydrogenase"/>
    <property type="match status" value="2"/>
</dbReference>
<dbReference type="PANTHER" id="PTHR19845">
    <property type="entry name" value="KATANIN P80 SUBUNIT"/>
    <property type="match status" value="1"/>
</dbReference>
<dbReference type="InterPro" id="IPR001680">
    <property type="entry name" value="WD40_rpt"/>
</dbReference>
<dbReference type="Proteomes" id="UP000050761">
    <property type="component" value="Unassembled WGS sequence"/>
</dbReference>